<dbReference type="Pfam" id="PF13897">
    <property type="entry name" value="GOLD_2"/>
    <property type="match status" value="1"/>
</dbReference>
<dbReference type="PANTHER" id="PTHR22973">
    <property type="entry name" value="LD35087P"/>
    <property type="match status" value="1"/>
</dbReference>
<sequence>NTVTVHVSDSSEEEEEDGEDGSNQEKKDIEKGSRSSNKPPKPYQDEIVPIFRRDSHEEIYAGSHPYPGNGVYLLKFDNSYSLWRSKTLYYRVYYSR</sequence>
<dbReference type="AlphaFoldDB" id="A0A8S3H9L6"/>
<dbReference type="PANTHER" id="PTHR22973:SF12">
    <property type="entry name" value="LD35087P"/>
    <property type="match status" value="1"/>
</dbReference>
<dbReference type="InterPro" id="IPR052269">
    <property type="entry name" value="Golgi-PI4KB_interaction"/>
</dbReference>
<evidence type="ECO:0000256" key="2">
    <source>
        <dbReference type="SAM" id="MobiDB-lite"/>
    </source>
</evidence>
<accession>A0A8S3H9L6</accession>
<dbReference type="SUPFAM" id="SSF101576">
    <property type="entry name" value="Supernatant protein factor (SPF), C-terminal domain"/>
    <property type="match status" value="1"/>
</dbReference>
<dbReference type="InterPro" id="IPR009038">
    <property type="entry name" value="GOLD_dom"/>
</dbReference>
<evidence type="ECO:0000313" key="6">
    <source>
        <dbReference type="Proteomes" id="UP000681720"/>
    </source>
</evidence>
<dbReference type="GO" id="GO:0000139">
    <property type="term" value="C:Golgi membrane"/>
    <property type="evidence" value="ECO:0007669"/>
    <property type="project" value="TreeGrafter"/>
</dbReference>
<dbReference type="Gene3D" id="2.60.120.680">
    <property type="entry name" value="GOLD domain"/>
    <property type="match status" value="1"/>
</dbReference>
<dbReference type="Proteomes" id="UP000681967">
    <property type="component" value="Unassembled WGS sequence"/>
</dbReference>
<feature type="region of interest" description="Disordered" evidence="2">
    <location>
        <begin position="1"/>
        <end position="45"/>
    </location>
</feature>
<evidence type="ECO:0000313" key="4">
    <source>
        <dbReference type="EMBL" id="CAF5064740.1"/>
    </source>
</evidence>
<reference evidence="5" key="1">
    <citation type="submission" date="2021-02" db="EMBL/GenBank/DDBJ databases">
        <authorList>
            <person name="Nowell W R."/>
        </authorList>
    </citation>
    <scope>NUCLEOTIDE SEQUENCE</scope>
</reference>
<evidence type="ECO:0000313" key="5">
    <source>
        <dbReference type="EMBL" id="CAF5175968.1"/>
    </source>
</evidence>
<feature type="compositionally biased region" description="Acidic residues" evidence="2">
    <location>
        <begin position="10"/>
        <end position="22"/>
    </location>
</feature>
<dbReference type="EMBL" id="CAJOBH010229211">
    <property type="protein sequence ID" value="CAF5064740.1"/>
    <property type="molecule type" value="Genomic_DNA"/>
</dbReference>
<evidence type="ECO:0000259" key="3">
    <source>
        <dbReference type="Pfam" id="PF13897"/>
    </source>
</evidence>
<gene>
    <name evidence="4" type="ORF">BYL167_LOCUS59752</name>
    <name evidence="5" type="ORF">GIL414_LOCUS67691</name>
</gene>
<feature type="domain" description="GOLD" evidence="3">
    <location>
        <begin position="2"/>
        <end position="95"/>
    </location>
</feature>
<feature type="compositionally biased region" description="Basic and acidic residues" evidence="2">
    <location>
        <begin position="23"/>
        <end position="33"/>
    </location>
</feature>
<name>A0A8S3H9L6_9BILA</name>
<dbReference type="Proteomes" id="UP000681720">
    <property type="component" value="Unassembled WGS sequence"/>
</dbReference>
<proteinExistence type="predicted"/>
<comment type="caution">
    <text evidence="5">The sequence shown here is derived from an EMBL/GenBank/DDBJ whole genome shotgun (WGS) entry which is preliminary data.</text>
</comment>
<feature type="non-terminal residue" evidence="5">
    <location>
        <position position="1"/>
    </location>
</feature>
<keyword evidence="1" id="KW-0007">Acetylation</keyword>
<evidence type="ECO:0000256" key="1">
    <source>
        <dbReference type="ARBA" id="ARBA00022990"/>
    </source>
</evidence>
<dbReference type="EMBL" id="CAJOBJ010326468">
    <property type="protein sequence ID" value="CAF5175968.1"/>
    <property type="molecule type" value="Genomic_DNA"/>
</dbReference>
<organism evidence="5 6">
    <name type="scientific">Rotaria magnacalcarata</name>
    <dbReference type="NCBI Taxonomy" id="392030"/>
    <lineage>
        <taxon>Eukaryota</taxon>
        <taxon>Metazoa</taxon>
        <taxon>Spiralia</taxon>
        <taxon>Gnathifera</taxon>
        <taxon>Rotifera</taxon>
        <taxon>Eurotatoria</taxon>
        <taxon>Bdelloidea</taxon>
        <taxon>Philodinida</taxon>
        <taxon>Philodinidae</taxon>
        <taxon>Rotaria</taxon>
    </lineage>
</organism>
<dbReference type="InterPro" id="IPR036598">
    <property type="entry name" value="GOLD_dom_sf"/>
</dbReference>
<protein>
    <recommendedName>
        <fullName evidence="3">GOLD domain-containing protein</fullName>
    </recommendedName>
</protein>